<keyword evidence="2" id="KW-1185">Reference proteome</keyword>
<proteinExistence type="predicted"/>
<sequence>MTTIGFMKAKSLPGDQAGEMVSGRQICDTAVTFVHVSGVVDLYAPVRLGTCRSAKLPVRAACSAQWTGMCAIGPA</sequence>
<name>A0A7W8ASK5_STRST</name>
<dbReference type="EMBL" id="JACHJD010000002">
    <property type="protein sequence ID" value="MBB5102605.1"/>
    <property type="molecule type" value="Genomic_DNA"/>
</dbReference>
<dbReference type="Proteomes" id="UP000549009">
    <property type="component" value="Unassembled WGS sequence"/>
</dbReference>
<accession>A0A7W8ASK5</accession>
<organism evidence="1 2">
    <name type="scientific">Streptomyces spectabilis</name>
    <dbReference type="NCBI Taxonomy" id="68270"/>
    <lineage>
        <taxon>Bacteria</taxon>
        <taxon>Bacillati</taxon>
        <taxon>Actinomycetota</taxon>
        <taxon>Actinomycetes</taxon>
        <taxon>Kitasatosporales</taxon>
        <taxon>Streptomycetaceae</taxon>
        <taxon>Streptomyces</taxon>
    </lineage>
</organism>
<gene>
    <name evidence="1" type="ORF">FHS40_001658</name>
</gene>
<protein>
    <submittedName>
        <fullName evidence="1">Uncharacterized protein</fullName>
    </submittedName>
</protein>
<evidence type="ECO:0000313" key="1">
    <source>
        <dbReference type="EMBL" id="MBB5102605.1"/>
    </source>
</evidence>
<dbReference type="RefSeq" id="WP_150515184.1">
    <property type="nucleotide sequence ID" value="NZ_BMSQ01000010.1"/>
</dbReference>
<comment type="caution">
    <text evidence="1">The sequence shown here is derived from an EMBL/GenBank/DDBJ whole genome shotgun (WGS) entry which is preliminary data.</text>
</comment>
<evidence type="ECO:0000313" key="2">
    <source>
        <dbReference type="Proteomes" id="UP000549009"/>
    </source>
</evidence>
<dbReference type="AlphaFoldDB" id="A0A7W8ASK5"/>
<reference evidence="1 2" key="1">
    <citation type="submission" date="2020-08" db="EMBL/GenBank/DDBJ databases">
        <title>Genomic Encyclopedia of Type Strains, Phase III (KMG-III): the genomes of soil and plant-associated and newly described type strains.</title>
        <authorList>
            <person name="Whitman W."/>
        </authorList>
    </citation>
    <scope>NUCLEOTIDE SEQUENCE [LARGE SCALE GENOMIC DNA]</scope>
    <source>
        <strain evidence="1 2">CECT 3146</strain>
    </source>
</reference>